<protein>
    <submittedName>
        <fullName evidence="2">Uncharacterized protein</fullName>
    </submittedName>
</protein>
<proteinExistence type="predicted"/>
<dbReference type="OrthoDB" id="5876883at2759"/>
<dbReference type="AlphaFoldDB" id="A0A815L447"/>
<reference evidence="2" key="1">
    <citation type="submission" date="2021-02" db="EMBL/GenBank/DDBJ databases">
        <authorList>
            <person name="Nowell W R."/>
        </authorList>
    </citation>
    <scope>NUCLEOTIDE SEQUENCE</scope>
</reference>
<comment type="caution">
    <text evidence="2">The sequence shown here is derived from an EMBL/GenBank/DDBJ whole genome shotgun (WGS) entry which is preliminary data.</text>
</comment>
<gene>
    <name evidence="2" type="ORF">EDS130_LOCUS36275</name>
</gene>
<accession>A0A815L447</accession>
<evidence type="ECO:0000313" key="3">
    <source>
        <dbReference type="Proteomes" id="UP000663852"/>
    </source>
</evidence>
<dbReference type="EMBL" id="CAJNOJ010000334">
    <property type="protein sequence ID" value="CAF1404793.1"/>
    <property type="molecule type" value="Genomic_DNA"/>
</dbReference>
<feature type="compositionally biased region" description="Acidic residues" evidence="1">
    <location>
        <begin position="40"/>
        <end position="60"/>
    </location>
</feature>
<evidence type="ECO:0000313" key="2">
    <source>
        <dbReference type="EMBL" id="CAF1404793.1"/>
    </source>
</evidence>
<dbReference type="Proteomes" id="UP000663852">
    <property type="component" value="Unassembled WGS sequence"/>
</dbReference>
<feature type="region of interest" description="Disordered" evidence="1">
    <location>
        <begin position="40"/>
        <end position="67"/>
    </location>
</feature>
<evidence type="ECO:0000256" key="1">
    <source>
        <dbReference type="SAM" id="MobiDB-lite"/>
    </source>
</evidence>
<sequence length="232" mass="27351">MRRGSSISYIKYLKTLQTSSSYQVEDGSTLDYDDSFDDIEVDEENDPTFDGSENEEDRDDDATGKRKRTWKSVQDRFRRSRHKRYLGRFRKYLEDHGTKKQKIDDIDTFVFERFVASKYWITTFKHRHGIVSRKIMLFVTKHVLDDAEEIEQAAARFLELHCTRTLSCESEKLTMAAVKSKNAITHSCTVQPVINQADEVVGPIYLYFKEPDEWICESEFANMFFRLQFELS</sequence>
<name>A0A815L447_ADIRI</name>
<organism evidence="2 3">
    <name type="scientific">Adineta ricciae</name>
    <name type="common">Rotifer</name>
    <dbReference type="NCBI Taxonomy" id="249248"/>
    <lineage>
        <taxon>Eukaryota</taxon>
        <taxon>Metazoa</taxon>
        <taxon>Spiralia</taxon>
        <taxon>Gnathifera</taxon>
        <taxon>Rotifera</taxon>
        <taxon>Eurotatoria</taxon>
        <taxon>Bdelloidea</taxon>
        <taxon>Adinetida</taxon>
        <taxon>Adinetidae</taxon>
        <taxon>Adineta</taxon>
    </lineage>
</organism>